<dbReference type="SUPFAM" id="SSF53300">
    <property type="entry name" value="vWA-like"/>
    <property type="match status" value="1"/>
</dbReference>
<evidence type="ECO:0000256" key="15">
    <source>
        <dbReference type="ARBA" id="ARBA00023157"/>
    </source>
</evidence>
<dbReference type="Gene3D" id="2.60.40.1510">
    <property type="entry name" value="ntegrin, alpha v. Chain A, domain 3"/>
    <property type="match status" value="1"/>
</dbReference>
<dbReference type="EMBL" id="JAIFTH010001877">
    <property type="protein sequence ID" value="KAG9508444.1"/>
    <property type="molecule type" value="Genomic_DNA"/>
</dbReference>
<feature type="transmembrane region" description="Helical" evidence="18">
    <location>
        <begin position="24"/>
        <end position="43"/>
    </location>
</feature>
<evidence type="ECO:0000256" key="16">
    <source>
        <dbReference type="ARBA" id="ARBA00023180"/>
    </source>
</evidence>
<name>A0ABQ7S4V3_9ACAR</name>
<dbReference type="PANTHER" id="PTHR10082">
    <property type="entry name" value="INTEGRIN BETA SUBUNIT"/>
    <property type="match status" value="1"/>
</dbReference>
<keyword evidence="7" id="KW-0732">Signal</keyword>
<keyword evidence="8" id="KW-0677">Repeat</keyword>
<accession>A0ABQ7S4V3</accession>
<dbReference type="InterPro" id="IPR036465">
    <property type="entry name" value="vWFA_dom_sf"/>
</dbReference>
<evidence type="ECO:0000259" key="19">
    <source>
        <dbReference type="SMART" id="SM00187"/>
    </source>
</evidence>
<dbReference type="Gene3D" id="3.30.1680.10">
    <property type="entry name" value="ligand-binding face of the semaphorins, domain 2"/>
    <property type="match status" value="1"/>
</dbReference>
<dbReference type="InterPro" id="IPR014836">
    <property type="entry name" value="Integrin_bsu_cyt_dom"/>
</dbReference>
<dbReference type="Pfam" id="PF00362">
    <property type="entry name" value="Integrin_beta"/>
    <property type="match status" value="1"/>
</dbReference>
<dbReference type="InterPro" id="IPR002369">
    <property type="entry name" value="Integrin_bsu_VWA"/>
</dbReference>
<feature type="domain" description="Integrin beta subunit VWA" evidence="19">
    <location>
        <begin position="60"/>
        <end position="480"/>
    </location>
</feature>
<evidence type="ECO:0000256" key="10">
    <source>
        <dbReference type="ARBA" id="ARBA00022842"/>
    </source>
</evidence>
<dbReference type="Gene3D" id="4.10.1240.30">
    <property type="match status" value="1"/>
</dbReference>
<keyword evidence="3" id="KW-1003">Cell membrane</keyword>
<dbReference type="InterPro" id="IPR032695">
    <property type="entry name" value="Integrin_dom_sf"/>
</dbReference>
<evidence type="ECO:0000256" key="18">
    <source>
        <dbReference type="SAM" id="Phobius"/>
    </source>
</evidence>
<dbReference type="PROSITE" id="PS52047">
    <property type="entry name" value="I_EGF_2"/>
    <property type="match status" value="1"/>
</dbReference>
<dbReference type="PIRSF" id="PIRSF002512">
    <property type="entry name" value="Integrin_B"/>
    <property type="match status" value="1"/>
</dbReference>
<keyword evidence="14 18" id="KW-0472">Membrane</keyword>
<keyword evidence="6" id="KW-0479">Metal-binding</keyword>
<feature type="non-terminal residue" evidence="23">
    <location>
        <position position="1"/>
    </location>
</feature>
<dbReference type="Gene3D" id="2.10.25.10">
    <property type="entry name" value="Laminin"/>
    <property type="match status" value="4"/>
</dbReference>
<dbReference type="SMART" id="SM00423">
    <property type="entry name" value="PSI"/>
    <property type="match status" value="1"/>
</dbReference>
<evidence type="ECO:0000259" key="20">
    <source>
        <dbReference type="SMART" id="SM00423"/>
    </source>
</evidence>
<evidence type="ECO:0000256" key="11">
    <source>
        <dbReference type="ARBA" id="ARBA00022889"/>
    </source>
</evidence>
<keyword evidence="12 18" id="KW-1133">Transmembrane helix</keyword>
<evidence type="ECO:0000256" key="1">
    <source>
        <dbReference type="ARBA" id="ARBA00004251"/>
    </source>
</evidence>
<evidence type="ECO:0000256" key="6">
    <source>
        <dbReference type="ARBA" id="ARBA00022723"/>
    </source>
</evidence>
<keyword evidence="10" id="KW-0460">Magnesium</keyword>
<evidence type="ECO:0000256" key="17">
    <source>
        <dbReference type="RuleBase" id="RU000633"/>
    </source>
</evidence>
<evidence type="ECO:0000259" key="22">
    <source>
        <dbReference type="SMART" id="SM01242"/>
    </source>
</evidence>
<keyword evidence="9" id="KW-0106">Calcium</keyword>
<dbReference type="SMART" id="SM00187">
    <property type="entry name" value="INB"/>
    <property type="match status" value="1"/>
</dbReference>
<evidence type="ECO:0000256" key="14">
    <source>
        <dbReference type="ARBA" id="ARBA00023136"/>
    </source>
</evidence>
<dbReference type="PRINTS" id="PR01186">
    <property type="entry name" value="INTEGRINB"/>
</dbReference>
<dbReference type="SUPFAM" id="SSF69179">
    <property type="entry name" value="Integrin domains"/>
    <property type="match status" value="1"/>
</dbReference>
<dbReference type="InterPro" id="IPR057073">
    <property type="entry name" value="EGF_integrin_2"/>
</dbReference>
<evidence type="ECO:0000256" key="8">
    <source>
        <dbReference type="ARBA" id="ARBA00022737"/>
    </source>
</evidence>
<evidence type="ECO:0000256" key="13">
    <source>
        <dbReference type="ARBA" id="ARBA00023037"/>
    </source>
</evidence>
<sequence>MTPSYTATRYLLYRSSMATQRTNYALHTLVWIVLLNTLLSTIYTNHNHLVNAEECVTRQTCGECITAGPECAWCMQDNYSSDGSRHRCDTVYNLQKSGCHESQIFHPGQTFMKVVDLELSNRTQNEEDAVQLKPQRVFLRLKPHSPRTINVQFKQVLDYPVDLYYLMDLSKSMADDKAKLAELGNQLAANMQRITSNFRLGFGSFVDKVAMPYVSTVPEKLRHPCPECAAPYGFRNHMPLNTDTSGFTREVSACQISGNLDSPEGGLDAIMQCIVCPKEIGWRSKSRKMLVFTTDASFHSAGDGKLAGIVSPNDGMCHLDGTGLYTESTEQDYPSVSQVNQKAQEHHVNIIFATTNDQYPMYKALTPLIEASSAGRLDNDSSNIVQLVEQQYNAMTSSVELKDNATSYVQLTYHSTCVNERRRETNICNGLKVGTTVSFDIDIEVKSCPRNPREQNQTIQIYPVGLSESLIIDLEMICECDCEKPWNIEEHSPRCSGHGTYSCGICICDPNRYGRECECDSKDSDPAKDLLGCFHGNDTRVCSGRGVCRCGLCDCQQKGTDLDSRVYGKYCECDNFSCDRHEGKVCSGPEHGTCECGVCKCNKDWAGSACECFNSTESCIDPKSGKICAGHGECICGQCKCLQTEDRQYTGKYCEECPTCPTLCEQFKDCVRCDVFNTGPLTKEECALCKNSTFFIDKVNKLEVEEGETLCVFVDDDDCKYQFKYKQYRDETTEFTHVFALEEKDCPTPIPILWIMLLLALLILLLGLIGLLLWKLLTMIKDKREIAKFEKERLTMKWDTGENPIFKQATSTFKNPIYHDEKKKQVAYSPAGRSFKD</sequence>
<evidence type="ECO:0000256" key="9">
    <source>
        <dbReference type="ARBA" id="ARBA00022837"/>
    </source>
</evidence>
<evidence type="ECO:0000256" key="12">
    <source>
        <dbReference type="ARBA" id="ARBA00022989"/>
    </source>
</evidence>
<keyword evidence="15" id="KW-1015">Disulfide bond</keyword>
<feature type="domain" description="Integrin beta subunit tail" evidence="22">
    <location>
        <begin position="664"/>
        <end position="751"/>
    </location>
</feature>
<dbReference type="Pfam" id="PF08725">
    <property type="entry name" value="Integrin_b_cyt"/>
    <property type="match status" value="1"/>
</dbReference>
<dbReference type="GO" id="GO:0007229">
    <property type="term" value="P:integrin-mediated signaling pathway"/>
    <property type="evidence" value="ECO:0007669"/>
    <property type="project" value="UniProtKB-KW"/>
</dbReference>
<proteinExistence type="inferred from homology"/>
<dbReference type="Gene3D" id="3.40.50.410">
    <property type="entry name" value="von Willebrand factor, type A domain"/>
    <property type="match status" value="1"/>
</dbReference>
<dbReference type="Pfam" id="PF07965">
    <property type="entry name" value="Integrin_B_tail"/>
    <property type="match status" value="1"/>
</dbReference>
<evidence type="ECO:0000256" key="7">
    <source>
        <dbReference type="ARBA" id="ARBA00022729"/>
    </source>
</evidence>
<comment type="subcellular location">
    <subcellularLocation>
        <location evidence="1 17">Cell membrane</location>
        <topology evidence="1 17">Single-pass type I membrane protein</topology>
    </subcellularLocation>
</comment>
<keyword evidence="13 17" id="KW-0401">Integrin</keyword>
<keyword evidence="11 17" id="KW-0130">Cell adhesion</keyword>
<dbReference type="PANTHER" id="PTHR10082:SF60">
    <property type="entry name" value="INTEGRIN BETA-PS"/>
    <property type="match status" value="1"/>
</dbReference>
<dbReference type="Gene3D" id="1.20.5.100">
    <property type="entry name" value="Cytochrome c1, transmembrane anchor, C-terminal"/>
    <property type="match status" value="1"/>
</dbReference>
<evidence type="ECO:0000313" key="24">
    <source>
        <dbReference type="Proteomes" id="UP000825002"/>
    </source>
</evidence>
<dbReference type="Pfam" id="PF18372">
    <property type="entry name" value="I-EGF_1"/>
    <property type="match status" value="1"/>
</dbReference>
<comment type="similarity">
    <text evidence="2 17">Belongs to the integrin beta chain family.</text>
</comment>
<dbReference type="InterPro" id="IPR057243">
    <property type="entry name" value="Integrin_I-EGF_CS"/>
</dbReference>
<dbReference type="Pfam" id="PF17205">
    <property type="entry name" value="PSI_integrin"/>
    <property type="match status" value="1"/>
</dbReference>
<dbReference type="InterPro" id="IPR012896">
    <property type="entry name" value="Integrin_bsu_tail"/>
</dbReference>
<dbReference type="Pfam" id="PF23105">
    <property type="entry name" value="EGF_integrin"/>
    <property type="match status" value="2"/>
</dbReference>
<feature type="transmembrane region" description="Helical" evidence="18">
    <location>
        <begin position="752"/>
        <end position="774"/>
    </location>
</feature>
<dbReference type="SMART" id="SM01242">
    <property type="entry name" value="Integrin_B_tail"/>
    <property type="match status" value="1"/>
</dbReference>
<keyword evidence="4" id="KW-0245">EGF-like domain</keyword>
<keyword evidence="5 17" id="KW-0812">Transmembrane</keyword>
<evidence type="ECO:0000259" key="21">
    <source>
        <dbReference type="SMART" id="SM01241"/>
    </source>
</evidence>
<protein>
    <recommendedName>
        <fullName evidence="17">Integrin beta</fullName>
    </recommendedName>
</protein>
<feature type="domain" description="PSI" evidence="20">
    <location>
        <begin position="54"/>
        <end position="100"/>
    </location>
</feature>
<comment type="caution">
    <text evidence="23">The sequence shown here is derived from an EMBL/GenBank/DDBJ whole genome shotgun (WGS) entry which is preliminary data.</text>
</comment>
<keyword evidence="24" id="KW-1185">Reference proteome</keyword>
<dbReference type="InterPro" id="IPR033760">
    <property type="entry name" value="Integrin_beta_N"/>
</dbReference>
<feature type="domain" description="Integrin beta subunit cytoplasmic" evidence="21">
    <location>
        <begin position="775"/>
        <end position="821"/>
    </location>
</feature>
<dbReference type="InterPro" id="IPR040622">
    <property type="entry name" value="EGF_integrin_1"/>
</dbReference>
<evidence type="ECO:0000313" key="23">
    <source>
        <dbReference type="EMBL" id="KAG9508444.1"/>
    </source>
</evidence>
<dbReference type="InterPro" id="IPR016201">
    <property type="entry name" value="PSI"/>
</dbReference>
<evidence type="ECO:0000256" key="5">
    <source>
        <dbReference type="ARBA" id="ARBA00022692"/>
    </source>
</evidence>
<gene>
    <name evidence="23" type="primary">mys</name>
    <name evidence="23" type="ORF">GZH46_03061</name>
</gene>
<dbReference type="InterPro" id="IPR015812">
    <property type="entry name" value="Integrin_bsu"/>
</dbReference>
<dbReference type="Proteomes" id="UP000825002">
    <property type="component" value="Unassembled WGS sequence"/>
</dbReference>
<dbReference type="SUPFAM" id="SSF57196">
    <property type="entry name" value="EGF/Laminin"/>
    <property type="match status" value="2"/>
</dbReference>
<evidence type="ECO:0000256" key="4">
    <source>
        <dbReference type="ARBA" id="ARBA00022536"/>
    </source>
</evidence>
<evidence type="ECO:0000256" key="2">
    <source>
        <dbReference type="ARBA" id="ARBA00007449"/>
    </source>
</evidence>
<evidence type="ECO:0000256" key="3">
    <source>
        <dbReference type="ARBA" id="ARBA00022475"/>
    </source>
</evidence>
<reference evidence="23 24" key="1">
    <citation type="submission" date="2020-10" db="EMBL/GenBank/DDBJ databases">
        <authorList>
            <person name="Klimov P.B."/>
            <person name="Dyachkov S.M."/>
            <person name="Chetverikov P.E."/>
        </authorList>
    </citation>
    <scope>NUCLEOTIDE SEQUENCE [LARGE SCALE GENOMIC DNA]</scope>
    <source>
        <strain evidence="23">BMOC 18-1129-001#AD2665</strain>
        <tissue evidence="23">Entire mites</tissue>
    </source>
</reference>
<dbReference type="SUPFAM" id="SSF103575">
    <property type="entry name" value="Plexin repeat"/>
    <property type="match status" value="1"/>
</dbReference>
<keyword evidence="16" id="KW-0325">Glycoprotein</keyword>
<dbReference type="PROSITE" id="PS00243">
    <property type="entry name" value="I_EGF_1"/>
    <property type="match status" value="2"/>
</dbReference>
<dbReference type="SUPFAM" id="SSF69687">
    <property type="entry name" value="Integrin beta tail domain"/>
    <property type="match status" value="1"/>
</dbReference>
<organism evidence="23 24">
    <name type="scientific">Fragariocoptes setiger</name>
    <dbReference type="NCBI Taxonomy" id="1670756"/>
    <lineage>
        <taxon>Eukaryota</taxon>
        <taxon>Metazoa</taxon>
        <taxon>Ecdysozoa</taxon>
        <taxon>Arthropoda</taxon>
        <taxon>Chelicerata</taxon>
        <taxon>Arachnida</taxon>
        <taxon>Acari</taxon>
        <taxon>Acariformes</taxon>
        <taxon>Trombidiformes</taxon>
        <taxon>Prostigmata</taxon>
        <taxon>Eupodina</taxon>
        <taxon>Eriophyoidea</taxon>
        <taxon>Phytoptidae</taxon>
        <taxon>Fragariocoptes</taxon>
    </lineage>
</organism>
<dbReference type="SMART" id="SM01241">
    <property type="entry name" value="Integrin_b_cyt"/>
    <property type="match status" value="1"/>
</dbReference>
<dbReference type="InterPro" id="IPR036349">
    <property type="entry name" value="Integrin_bsu_tail_dom_sf"/>
</dbReference>